<name>A0A5D2CUE1_GOSDA</name>
<protein>
    <submittedName>
        <fullName evidence="1">Uncharacterized protein</fullName>
    </submittedName>
</protein>
<evidence type="ECO:0000313" key="1">
    <source>
        <dbReference type="EMBL" id="TYG71606.1"/>
    </source>
</evidence>
<dbReference type="AlphaFoldDB" id="A0A5D2CUE1"/>
<dbReference type="Proteomes" id="UP000323506">
    <property type="component" value="Chromosome D05"/>
</dbReference>
<reference evidence="1 2" key="1">
    <citation type="submission" date="2019-06" db="EMBL/GenBank/DDBJ databases">
        <title>WGS assembly of Gossypium darwinii.</title>
        <authorList>
            <person name="Chen Z.J."/>
            <person name="Sreedasyam A."/>
            <person name="Ando A."/>
            <person name="Song Q."/>
            <person name="De L."/>
            <person name="Hulse-Kemp A."/>
            <person name="Ding M."/>
            <person name="Ye W."/>
            <person name="Kirkbride R."/>
            <person name="Jenkins J."/>
            <person name="Plott C."/>
            <person name="Lovell J."/>
            <person name="Lin Y.-M."/>
            <person name="Vaughn R."/>
            <person name="Liu B."/>
            <person name="Li W."/>
            <person name="Simpson S."/>
            <person name="Scheffler B."/>
            <person name="Saski C."/>
            <person name="Grover C."/>
            <person name="Hu G."/>
            <person name="Conover J."/>
            <person name="Carlson J."/>
            <person name="Shu S."/>
            <person name="Boston L."/>
            <person name="Williams M."/>
            <person name="Peterson D."/>
            <person name="Mcgee K."/>
            <person name="Jones D."/>
            <person name="Wendel J."/>
            <person name="Stelly D."/>
            <person name="Grimwood J."/>
            <person name="Schmutz J."/>
        </authorList>
    </citation>
    <scope>NUCLEOTIDE SEQUENCE [LARGE SCALE GENOMIC DNA]</scope>
    <source>
        <strain evidence="1">1808015.09</strain>
    </source>
</reference>
<proteinExistence type="predicted"/>
<evidence type="ECO:0000313" key="2">
    <source>
        <dbReference type="Proteomes" id="UP000323506"/>
    </source>
</evidence>
<organism evidence="1 2">
    <name type="scientific">Gossypium darwinii</name>
    <name type="common">Darwin's cotton</name>
    <name type="synonym">Gossypium barbadense var. darwinii</name>
    <dbReference type="NCBI Taxonomy" id="34276"/>
    <lineage>
        <taxon>Eukaryota</taxon>
        <taxon>Viridiplantae</taxon>
        <taxon>Streptophyta</taxon>
        <taxon>Embryophyta</taxon>
        <taxon>Tracheophyta</taxon>
        <taxon>Spermatophyta</taxon>
        <taxon>Magnoliopsida</taxon>
        <taxon>eudicotyledons</taxon>
        <taxon>Gunneridae</taxon>
        <taxon>Pentapetalae</taxon>
        <taxon>rosids</taxon>
        <taxon>malvids</taxon>
        <taxon>Malvales</taxon>
        <taxon>Malvaceae</taxon>
        <taxon>Malvoideae</taxon>
        <taxon>Gossypium</taxon>
    </lineage>
</organism>
<gene>
    <name evidence="1" type="ORF">ES288_D05G410500v1</name>
</gene>
<sequence length="55" mass="6298">MGIKNYYNRSLLILSFLNRFSILEILGISHTNLLITFKTNKSTSKLMRKVAGTHV</sequence>
<dbReference type="EMBL" id="CM017705">
    <property type="protein sequence ID" value="TYG71606.1"/>
    <property type="molecule type" value="Genomic_DNA"/>
</dbReference>
<accession>A0A5D2CUE1</accession>
<keyword evidence="2" id="KW-1185">Reference proteome</keyword>